<name>A0ACC2Q1L5_9NEOP</name>
<dbReference type="EMBL" id="CM056807">
    <property type="protein sequence ID" value="KAJ8705795.1"/>
    <property type="molecule type" value="Genomic_DNA"/>
</dbReference>
<evidence type="ECO:0000313" key="1">
    <source>
        <dbReference type="EMBL" id="KAJ8705795.1"/>
    </source>
</evidence>
<protein>
    <submittedName>
        <fullName evidence="1">Uncharacterized protein</fullName>
    </submittedName>
</protein>
<dbReference type="Proteomes" id="UP001231649">
    <property type="component" value="Chromosome 31"/>
</dbReference>
<accession>A0ACC2Q1L5</accession>
<gene>
    <name evidence="1" type="ORF">PYW08_012841</name>
</gene>
<comment type="caution">
    <text evidence="1">The sequence shown here is derived from an EMBL/GenBank/DDBJ whole genome shotgun (WGS) entry which is preliminary data.</text>
</comment>
<organism evidence="1 2">
    <name type="scientific">Mythimna loreyi</name>
    <dbReference type="NCBI Taxonomy" id="667449"/>
    <lineage>
        <taxon>Eukaryota</taxon>
        <taxon>Metazoa</taxon>
        <taxon>Ecdysozoa</taxon>
        <taxon>Arthropoda</taxon>
        <taxon>Hexapoda</taxon>
        <taxon>Insecta</taxon>
        <taxon>Pterygota</taxon>
        <taxon>Neoptera</taxon>
        <taxon>Endopterygota</taxon>
        <taxon>Lepidoptera</taxon>
        <taxon>Glossata</taxon>
        <taxon>Ditrysia</taxon>
        <taxon>Noctuoidea</taxon>
        <taxon>Noctuidae</taxon>
        <taxon>Noctuinae</taxon>
        <taxon>Hadenini</taxon>
        <taxon>Mythimna</taxon>
    </lineage>
</organism>
<keyword evidence="2" id="KW-1185">Reference proteome</keyword>
<evidence type="ECO:0000313" key="2">
    <source>
        <dbReference type="Proteomes" id="UP001231649"/>
    </source>
</evidence>
<proteinExistence type="predicted"/>
<sequence length="557" mass="62075">MAEEPRASKSEGPGDRKGSLPERPLDLDDVLINELGQFGRYQMLNLLLVSIPLIMSAFMSEYIFSAAAIPHRCQVPECGETKKSEYFSPEWITNAIPAADNANGFVSCSRYEPLGGNGTLDYCPADIFGTNEQDCEGFVYARDNSCVYDFDLGCQDWLRVLAGTLSSVGTLLVLPFAGYVSDTFGRRVALVISVTNLAIFGIIRAFSVNYPMYLTLQLLQTTFGAGTFSSSYIFATEFVGPKYRVVTSATCTSMFAVGQVILGSVAWLIEPWRYMILTLHIPCLLIISYYWVLSESVRWLLSQKKYDRARVVLQRVAKRNRTTISEKSMEALCNPPEPVKVVDDADVPNLFTAIFRSRVLLRRICTTPVWWITTTFVYYGLSINATSLSDTMHLNYILTCAIEIPGFYTAVLVLDRLGRKPTLSVGYLFCAACNIAFAFIPNDLSTLRLIIYLLGKFAISTVFTSLYLYTSELYPTQYRHRLLAFSSMVGRVGSIIAPLTPVLMDYWPGIPSLMFAFMGFLSGILVLTQPETLGTKMPDTLAEAEALGTPESRVRRN</sequence>
<reference evidence="1" key="1">
    <citation type="submission" date="2023-03" db="EMBL/GenBank/DDBJ databases">
        <title>Chromosome-level genomes of two armyworms, Mythimna separata and Mythimna loreyi, provide insights into the biosynthesis and reception of sex pheromones.</title>
        <authorList>
            <person name="Zhao H."/>
        </authorList>
    </citation>
    <scope>NUCLEOTIDE SEQUENCE</scope>
    <source>
        <strain evidence="1">BeijingLab</strain>
    </source>
</reference>